<proteinExistence type="predicted"/>
<evidence type="ECO:0000313" key="1">
    <source>
        <dbReference type="EMBL" id="CAJ1376423.1"/>
    </source>
</evidence>
<gene>
    <name evidence="1" type="ORF">EVOR1521_LOCUS5497</name>
</gene>
<dbReference type="Proteomes" id="UP001178507">
    <property type="component" value="Unassembled WGS sequence"/>
</dbReference>
<comment type="caution">
    <text evidence="1">The sequence shown here is derived from an EMBL/GenBank/DDBJ whole genome shotgun (WGS) entry which is preliminary data.</text>
</comment>
<dbReference type="AlphaFoldDB" id="A0AA36MQK9"/>
<accession>A0AA36MQK9</accession>
<protein>
    <submittedName>
        <fullName evidence="1">Uncharacterized protein</fullName>
    </submittedName>
</protein>
<evidence type="ECO:0000313" key="2">
    <source>
        <dbReference type="Proteomes" id="UP001178507"/>
    </source>
</evidence>
<reference evidence="1" key="1">
    <citation type="submission" date="2023-08" db="EMBL/GenBank/DDBJ databases">
        <authorList>
            <person name="Chen Y."/>
            <person name="Shah S."/>
            <person name="Dougan E. K."/>
            <person name="Thang M."/>
            <person name="Chan C."/>
        </authorList>
    </citation>
    <scope>NUCLEOTIDE SEQUENCE</scope>
</reference>
<sequence>MAESVEVTSIKDAPPGWTRKQAFQQYRGKRERFWLFTLQRPFGNAAWLLQVRAKAKEASPAKPKPNTAAQPADPEEILELLDRMARDLGALASERLEAEDLRTAQRLERLEQRFSGSGVTEGEARNALRLFERELSKANWTEEKFAKLKRQLAGTEEWSAADLVVESSVRWVQPGKRRQAWFADACERCATPLGVEFGYTSNGGCCFVGPLSSSLGAALTTALVCHLGQLDLDTAMKKKRTLSGPQFLQGFVDTRLQNFGGLGDPWT</sequence>
<keyword evidence="2" id="KW-1185">Reference proteome</keyword>
<dbReference type="EMBL" id="CAUJNA010000392">
    <property type="protein sequence ID" value="CAJ1376423.1"/>
    <property type="molecule type" value="Genomic_DNA"/>
</dbReference>
<name>A0AA36MQK9_9DINO</name>
<organism evidence="1 2">
    <name type="scientific">Effrenium voratum</name>
    <dbReference type="NCBI Taxonomy" id="2562239"/>
    <lineage>
        <taxon>Eukaryota</taxon>
        <taxon>Sar</taxon>
        <taxon>Alveolata</taxon>
        <taxon>Dinophyceae</taxon>
        <taxon>Suessiales</taxon>
        <taxon>Symbiodiniaceae</taxon>
        <taxon>Effrenium</taxon>
    </lineage>
</organism>